<evidence type="ECO:0000256" key="4">
    <source>
        <dbReference type="ARBA" id="ARBA00022989"/>
    </source>
</evidence>
<feature type="transmembrane region" description="Helical" evidence="6">
    <location>
        <begin position="330"/>
        <end position="354"/>
    </location>
</feature>
<dbReference type="InterPro" id="IPR024923">
    <property type="entry name" value="PG_synth_SpoVB"/>
</dbReference>
<feature type="transmembrane region" description="Helical" evidence="6">
    <location>
        <begin position="236"/>
        <end position="253"/>
    </location>
</feature>
<evidence type="ECO:0000256" key="5">
    <source>
        <dbReference type="ARBA" id="ARBA00023136"/>
    </source>
</evidence>
<feature type="transmembrane region" description="Helical" evidence="6">
    <location>
        <begin position="366"/>
        <end position="385"/>
    </location>
</feature>
<comment type="caution">
    <text evidence="7">The sequence shown here is derived from an EMBL/GenBank/DDBJ whole genome shotgun (WGS) entry which is preliminary data.</text>
</comment>
<evidence type="ECO:0000256" key="6">
    <source>
        <dbReference type="SAM" id="Phobius"/>
    </source>
</evidence>
<feature type="transmembrane region" description="Helical" evidence="6">
    <location>
        <begin position="289"/>
        <end position="309"/>
    </location>
</feature>
<feature type="transmembrane region" description="Helical" evidence="6">
    <location>
        <begin position="458"/>
        <end position="475"/>
    </location>
</feature>
<accession>A0A2U1E3M0</accession>
<evidence type="ECO:0000256" key="1">
    <source>
        <dbReference type="ARBA" id="ARBA00004651"/>
    </source>
</evidence>
<feature type="transmembrane region" description="Helical" evidence="6">
    <location>
        <begin position="397"/>
        <end position="416"/>
    </location>
</feature>
<feature type="transmembrane region" description="Helical" evidence="6">
    <location>
        <begin position="12"/>
        <end position="32"/>
    </location>
</feature>
<feature type="transmembrane region" description="Helical" evidence="6">
    <location>
        <begin position="122"/>
        <end position="140"/>
    </location>
</feature>
<evidence type="ECO:0000256" key="2">
    <source>
        <dbReference type="ARBA" id="ARBA00022475"/>
    </source>
</evidence>
<evidence type="ECO:0000313" key="8">
    <source>
        <dbReference type="Proteomes" id="UP000245793"/>
    </source>
</evidence>
<dbReference type="Pfam" id="PF01943">
    <property type="entry name" value="Polysacc_synt"/>
    <property type="match status" value="1"/>
</dbReference>
<dbReference type="CDD" id="cd13124">
    <property type="entry name" value="MATE_SpoVB_like"/>
    <property type="match status" value="1"/>
</dbReference>
<evidence type="ECO:0000313" key="7">
    <source>
        <dbReference type="EMBL" id="PVY94536.1"/>
    </source>
</evidence>
<comment type="subcellular location">
    <subcellularLocation>
        <location evidence="1">Cell membrane</location>
        <topology evidence="1">Multi-pass membrane protein</topology>
    </subcellularLocation>
</comment>
<keyword evidence="3 6" id="KW-0812">Transmembrane</keyword>
<keyword evidence="4 6" id="KW-1133">Transmembrane helix</keyword>
<dbReference type="EMBL" id="QEKV01000004">
    <property type="protein sequence ID" value="PVY94536.1"/>
    <property type="molecule type" value="Genomic_DNA"/>
</dbReference>
<feature type="transmembrane region" description="Helical" evidence="6">
    <location>
        <begin position="160"/>
        <end position="178"/>
    </location>
</feature>
<organism evidence="7 8">
    <name type="scientific">Ezakiella coagulans</name>
    <dbReference type="NCBI Taxonomy" id="46507"/>
    <lineage>
        <taxon>Bacteria</taxon>
        <taxon>Bacillati</taxon>
        <taxon>Bacillota</taxon>
        <taxon>Tissierellia</taxon>
        <taxon>Ezakiella</taxon>
    </lineage>
</organism>
<feature type="transmembrane region" description="Helical" evidence="6">
    <location>
        <begin position="487"/>
        <end position="506"/>
    </location>
</feature>
<evidence type="ECO:0000256" key="3">
    <source>
        <dbReference type="ARBA" id="ARBA00022692"/>
    </source>
</evidence>
<dbReference type="AlphaFoldDB" id="A0A2U1E3M0"/>
<dbReference type="PANTHER" id="PTHR30250:SF21">
    <property type="entry name" value="LIPID II FLIPPASE MURJ"/>
    <property type="match status" value="1"/>
</dbReference>
<dbReference type="PIRSF" id="PIRSF038958">
    <property type="entry name" value="PG_synth_SpoVB"/>
    <property type="match status" value="1"/>
</dbReference>
<dbReference type="RefSeq" id="WP_116479982.1">
    <property type="nucleotide sequence ID" value="NZ_QEKV01000004.1"/>
</dbReference>
<dbReference type="GO" id="GO:0005886">
    <property type="term" value="C:plasma membrane"/>
    <property type="evidence" value="ECO:0007669"/>
    <property type="project" value="UniProtKB-SubCell"/>
</dbReference>
<dbReference type="Proteomes" id="UP000245793">
    <property type="component" value="Unassembled WGS sequence"/>
</dbReference>
<feature type="transmembrane region" description="Helical" evidence="6">
    <location>
        <begin position="184"/>
        <end position="207"/>
    </location>
</feature>
<keyword evidence="2" id="KW-1003">Cell membrane</keyword>
<feature type="transmembrane region" description="Helical" evidence="6">
    <location>
        <begin position="92"/>
        <end position="110"/>
    </location>
</feature>
<reference evidence="7 8" key="1">
    <citation type="submission" date="2018-04" db="EMBL/GenBank/DDBJ databases">
        <title>Genomic Encyclopedia of Type Strains, Phase IV (KMG-IV): sequencing the most valuable type-strain genomes for metagenomic binning, comparative biology and taxonomic classification.</title>
        <authorList>
            <person name="Goeker M."/>
        </authorList>
    </citation>
    <scope>NUCLEOTIDE SEQUENCE [LARGE SCALE GENOMIC DNA]</scope>
    <source>
        <strain evidence="7 8">DSM 20705</strain>
    </source>
</reference>
<keyword evidence="5 6" id="KW-0472">Membrane</keyword>
<sequence length="520" mass="56318">MSKNKKSSIGKNAAILGLAGIIVKIFGAIYRIPMTALIKDVGIGYFQSAYPIYEIMLAISTAGLPVAVSTIVSREIAKENYLNSKKTFKVAFWFMAFLGTLLALLLWIFAKPLVNFLGNPGSYYSMLALIPAMVFSPPLAAMRGYYQGLELMTSTAISQIIVQGTRVATGLYLCYLLIPYGLEASAGGASAGAGIGAFLGVMFMLLVHKKHKREIGDSLNTNKDNVMNSKGILNELIKIAIPISIGAAILPIMDTIDIRLVMKGLLKAGFSLEEANLRFGWLKGMAQTLISLPQVIGIALGVSMIPVVSKLFTLKKDEQLVKKVSSINRITLFIAFPAMFGLFSLSEPIIRLLYGSTGAEAIEGTARILRILSLSVPALMLINVNTSILQAVVKEKIPVINLVIGGIFKIILTYVLTQRPEVNVYGAAIGTVVSFTITALLDIYYVKKEIGLKMAYKTFISVISSALMGGIAYMVWKALNARLSSNIATLVAVMVGAIIYVSILFVTKTVTKRDLEEIRE</sequence>
<dbReference type="PANTHER" id="PTHR30250">
    <property type="entry name" value="PST FAMILY PREDICTED COLANIC ACID TRANSPORTER"/>
    <property type="match status" value="1"/>
</dbReference>
<protein>
    <submittedName>
        <fullName evidence="7">Stage V sporulation protein B</fullName>
    </submittedName>
</protein>
<feature type="transmembrane region" description="Helical" evidence="6">
    <location>
        <begin position="52"/>
        <end position="72"/>
    </location>
</feature>
<gene>
    <name evidence="7" type="ORF">C7381_10437</name>
</gene>
<dbReference type="InterPro" id="IPR002797">
    <property type="entry name" value="Polysacc_synth"/>
</dbReference>
<name>A0A2U1E3M0_9FIRM</name>
<proteinExistence type="predicted"/>
<feature type="transmembrane region" description="Helical" evidence="6">
    <location>
        <begin position="422"/>
        <end position="446"/>
    </location>
</feature>
<dbReference type="InterPro" id="IPR050833">
    <property type="entry name" value="Poly_Biosynth_Transport"/>
</dbReference>
<keyword evidence="8" id="KW-1185">Reference proteome</keyword>